<dbReference type="InterPro" id="IPR037196">
    <property type="entry name" value="HSP90_C"/>
</dbReference>
<evidence type="ECO:0000256" key="9">
    <source>
        <dbReference type="PIRSR" id="PIRSR002583-1"/>
    </source>
</evidence>
<dbReference type="SUPFAM" id="SSF55874">
    <property type="entry name" value="ATPase domain of HSP90 chaperone/DNA topoisomerase II/histidine kinase"/>
    <property type="match status" value="1"/>
</dbReference>
<evidence type="ECO:0000259" key="10">
    <source>
        <dbReference type="SMART" id="SM00387"/>
    </source>
</evidence>
<dbReference type="GO" id="GO:0005524">
    <property type="term" value="F:ATP binding"/>
    <property type="evidence" value="ECO:0007669"/>
    <property type="project" value="UniProtKB-UniRule"/>
</dbReference>
<dbReference type="FunFam" id="3.30.565.10:FF:000009">
    <property type="entry name" value="Molecular chaperone HtpG"/>
    <property type="match status" value="1"/>
</dbReference>
<reference evidence="11" key="2">
    <citation type="submission" date="2023-03" db="EMBL/GenBank/DDBJ databases">
        <authorList>
            <person name="Zhang Z."/>
        </authorList>
    </citation>
    <scope>NUCLEOTIDE SEQUENCE</scope>
    <source>
        <strain evidence="11">DSA</strain>
    </source>
</reference>
<keyword evidence="3 8" id="KW-0963">Cytoplasm</keyword>
<dbReference type="InterPro" id="IPR020568">
    <property type="entry name" value="Ribosomal_Su5_D2-typ_SF"/>
</dbReference>
<evidence type="ECO:0000313" key="11">
    <source>
        <dbReference type="EMBL" id="MDO7787788.1"/>
    </source>
</evidence>
<dbReference type="NCBIfam" id="NF003555">
    <property type="entry name" value="PRK05218.1"/>
    <property type="match status" value="1"/>
</dbReference>
<protein>
    <recommendedName>
        <fullName evidence="8">Chaperone protein HtpG</fullName>
    </recommendedName>
    <alternativeName>
        <fullName evidence="8">Heat shock protein HtpG</fullName>
    </alternativeName>
    <alternativeName>
        <fullName evidence="8">High temperature protein G</fullName>
    </alternativeName>
</protein>
<feature type="binding site" evidence="9">
    <location>
        <begin position="103"/>
        <end position="104"/>
    </location>
    <ligand>
        <name>ATP</name>
        <dbReference type="ChEBI" id="CHEBI:30616"/>
    </ligand>
</feature>
<name>A0AAW7ZEC3_9FIRM</name>
<comment type="caution">
    <text evidence="11">The sequence shown here is derived from an EMBL/GenBank/DDBJ whole genome shotgun (WGS) entry which is preliminary data.</text>
</comment>
<organism evidence="11 12">
    <name type="scientific">Desulforamulus aquiferis</name>
    <dbReference type="NCBI Taxonomy" id="1397668"/>
    <lineage>
        <taxon>Bacteria</taxon>
        <taxon>Bacillati</taxon>
        <taxon>Bacillota</taxon>
        <taxon>Clostridia</taxon>
        <taxon>Eubacteriales</taxon>
        <taxon>Peptococcaceae</taxon>
        <taxon>Desulforamulus</taxon>
    </lineage>
</organism>
<evidence type="ECO:0000256" key="4">
    <source>
        <dbReference type="ARBA" id="ARBA00022741"/>
    </source>
</evidence>
<feature type="binding site" evidence="9">
    <location>
        <position position="41"/>
    </location>
    <ligand>
        <name>ATP</name>
        <dbReference type="ChEBI" id="CHEBI:30616"/>
    </ligand>
</feature>
<feature type="region of interest" description="A; substrate-binding" evidence="8">
    <location>
        <begin position="1"/>
        <end position="326"/>
    </location>
</feature>
<reference evidence="11" key="1">
    <citation type="journal article" date="2023" name="J. Hazard. Mater.">
        <title>Anaerobic biodegradation of pyrene and benzo[a]pyrene by a new sulfate-reducing Desulforamulus aquiferis strain DSA.</title>
        <authorList>
            <person name="Zhang Z."/>
            <person name="Sun J."/>
            <person name="Gong X."/>
            <person name="Wang C."/>
            <person name="Wang H."/>
        </authorList>
    </citation>
    <scope>NUCLEOTIDE SEQUENCE</scope>
    <source>
        <strain evidence="11">DSA</strain>
    </source>
</reference>
<dbReference type="Gene3D" id="3.30.565.10">
    <property type="entry name" value="Histidine kinase-like ATPase, C-terminal domain"/>
    <property type="match status" value="1"/>
</dbReference>
<dbReference type="EMBL" id="JARPTC010000016">
    <property type="protein sequence ID" value="MDO7787788.1"/>
    <property type="molecule type" value="Genomic_DNA"/>
</dbReference>
<dbReference type="PIRSF" id="PIRSF002583">
    <property type="entry name" value="Hsp90"/>
    <property type="match status" value="1"/>
</dbReference>
<comment type="similarity">
    <text evidence="2 8">Belongs to the heat shock protein 90 family.</text>
</comment>
<dbReference type="CDD" id="cd16927">
    <property type="entry name" value="HATPase_Hsp90-like"/>
    <property type="match status" value="1"/>
</dbReference>
<evidence type="ECO:0000256" key="5">
    <source>
        <dbReference type="ARBA" id="ARBA00022840"/>
    </source>
</evidence>
<dbReference type="FunFam" id="3.30.230.80:FF:000004">
    <property type="entry name" value="Heat shock protein 75 kDa"/>
    <property type="match status" value="1"/>
</dbReference>
<evidence type="ECO:0000256" key="3">
    <source>
        <dbReference type="ARBA" id="ARBA00022490"/>
    </source>
</evidence>
<evidence type="ECO:0000256" key="6">
    <source>
        <dbReference type="ARBA" id="ARBA00023016"/>
    </source>
</evidence>
<dbReference type="GO" id="GO:0140662">
    <property type="term" value="F:ATP-dependent protein folding chaperone"/>
    <property type="evidence" value="ECO:0007669"/>
    <property type="project" value="InterPro"/>
</dbReference>
<dbReference type="PRINTS" id="PR00775">
    <property type="entry name" value="HEATSHOCK90"/>
</dbReference>
<proteinExistence type="inferred from homology"/>
<keyword evidence="5 8" id="KW-0067">ATP-binding</keyword>
<evidence type="ECO:0000256" key="8">
    <source>
        <dbReference type="HAMAP-Rule" id="MF_00505"/>
    </source>
</evidence>
<accession>A0AAW7ZEC3</accession>
<comment type="function">
    <text evidence="8">Molecular chaperone. Has ATPase activity.</text>
</comment>
<comment type="subunit">
    <text evidence="8">Homodimer.</text>
</comment>
<dbReference type="SUPFAM" id="SSF54211">
    <property type="entry name" value="Ribosomal protein S5 domain 2-like"/>
    <property type="match status" value="1"/>
</dbReference>
<dbReference type="GO" id="GO:0005737">
    <property type="term" value="C:cytoplasm"/>
    <property type="evidence" value="ECO:0007669"/>
    <property type="project" value="UniProtKB-SubCell"/>
</dbReference>
<feature type="binding site" evidence="9">
    <location>
        <position position="37"/>
    </location>
    <ligand>
        <name>ATP</name>
        <dbReference type="ChEBI" id="CHEBI:30616"/>
    </ligand>
</feature>
<evidence type="ECO:0000313" key="12">
    <source>
        <dbReference type="Proteomes" id="UP001172911"/>
    </source>
</evidence>
<dbReference type="InterPro" id="IPR019805">
    <property type="entry name" value="Heat_shock_protein_90_CS"/>
</dbReference>
<dbReference type="InterPro" id="IPR003594">
    <property type="entry name" value="HATPase_dom"/>
</dbReference>
<dbReference type="GO" id="GO:0051082">
    <property type="term" value="F:unfolded protein binding"/>
    <property type="evidence" value="ECO:0007669"/>
    <property type="project" value="UniProtKB-UniRule"/>
</dbReference>
<dbReference type="RefSeq" id="WP_304543123.1">
    <property type="nucleotide sequence ID" value="NZ_JARPTC010000016.1"/>
</dbReference>
<dbReference type="SUPFAM" id="SSF110942">
    <property type="entry name" value="HSP90 C-terminal domain"/>
    <property type="match status" value="1"/>
</dbReference>
<evidence type="ECO:0000256" key="1">
    <source>
        <dbReference type="ARBA" id="ARBA00004496"/>
    </source>
</evidence>
<feature type="region of interest" description="C" evidence="8">
    <location>
        <begin position="538"/>
        <end position="614"/>
    </location>
</feature>
<dbReference type="GO" id="GO:0016887">
    <property type="term" value="F:ATP hydrolysis activity"/>
    <property type="evidence" value="ECO:0007669"/>
    <property type="project" value="InterPro"/>
</dbReference>
<dbReference type="Gene3D" id="1.20.120.790">
    <property type="entry name" value="Heat shock protein 90, C-terminal domain"/>
    <property type="match status" value="1"/>
</dbReference>
<dbReference type="AlphaFoldDB" id="A0AAW7ZEC3"/>
<sequence length="614" mass="69664">MTNNPQNQTMEFQAEVKQLLNIVIHSLYTDREIFLRELISNAADALEKLRYQRVAGENVDNEELSLEIGIELNEEQNSLSIIDTGIGMTREELIQNLGTIAHSGSKAFIKYLSEGDKKDFNLIGQFGVGFYSAFMVAEKVTVESQSYLPGATGCTWRSEGAGSYTIEDNAELTRGTRITLKLKEDAQQFSKAETIKRIIKQYSGFVPFPILVQGEKINTVQAIWTKNKNEVSEEDYNEFYKYVANAYDEPLLKLHFSADAPININALLFVPKTNLEGFGFGRMEPGVSLYCRKVLIQQQSKEILPDWLRFVKGVVDSEELPLNISRETMQDSALISKLRRVLTGRFLKFLNEQAKNSPEKYNEFWETFGAYLKEGLATDFTHRNELVKLLRFESSKSEQLASLQDYLDRMKEDQQQIYYFNGPNRETIEASPYMEIFKDKDLEVLYTREAADDYILSQLGEFEGKKIVSVDQSDLDIEGFADRDQAQSLSAEETNDLITWLKDALGDKVTEVKESKRLADSPAIVLNPDHLSSSIQRMMQLMNKDLSAIGPKVLEINTSHSIIKGLSKLSKKKDPLANMAAEQVYDNALIAAGLMVDPRGIVERMNRILERALN</sequence>
<feature type="binding site" evidence="9">
    <location>
        <position position="176"/>
    </location>
    <ligand>
        <name>ATP</name>
        <dbReference type="ChEBI" id="CHEBI:30616"/>
    </ligand>
</feature>
<keyword evidence="6 8" id="KW-0346">Stress response</keyword>
<feature type="domain" description="Histidine kinase/HSP90-like ATPase" evidence="10">
    <location>
        <begin position="30"/>
        <end position="186"/>
    </location>
</feature>
<dbReference type="HAMAP" id="MF_00505">
    <property type="entry name" value="HSP90"/>
    <property type="match status" value="1"/>
</dbReference>
<dbReference type="Gene3D" id="3.30.230.80">
    <property type="match status" value="1"/>
</dbReference>
<evidence type="ECO:0000256" key="2">
    <source>
        <dbReference type="ARBA" id="ARBA00008239"/>
    </source>
</evidence>
<feature type="binding site" evidence="9">
    <location>
        <position position="96"/>
    </location>
    <ligand>
        <name>ATP</name>
        <dbReference type="ChEBI" id="CHEBI:30616"/>
    </ligand>
</feature>
<feature type="binding site" evidence="9">
    <location>
        <position position="88"/>
    </location>
    <ligand>
        <name>ATP</name>
        <dbReference type="ChEBI" id="CHEBI:30616"/>
    </ligand>
</feature>
<dbReference type="PANTHER" id="PTHR11528">
    <property type="entry name" value="HEAT SHOCK PROTEIN 90 FAMILY MEMBER"/>
    <property type="match status" value="1"/>
</dbReference>
<dbReference type="PROSITE" id="PS00298">
    <property type="entry name" value="HSP90"/>
    <property type="match status" value="1"/>
</dbReference>
<dbReference type="InterPro" id="IPR001404">
    <property type="entry name" value="Hsp90_fam"/>
</dbReference>
<keyword evidence="7 8" id="KW-0143">Chaperone</keyword>
<keyword evidence="12" id="KW-1185">Reference proteome</keyword>
<feature type="binding site" evidence="9">
    <location>
        <position position="326"/>
    </location>
    <ligand>
        <name>ATP</name>
        <dbReference type="ChEBI" id="CHEBI:30616"/>
    </ligand>
</feature>
<dbReference type="SMART" id="SM00387">
    <property type="entry name" value="HATPase_c"/>
    <property type="match status" value="1"/>
</dbReference>
<dbReference type="InterPro" id="IPR020575">
    <property type="entry name" value="Hsp90_N"/>
</dbReference>
<dbReference type="Gene3D" id="3.40.50.11260">
    <property type="match status" value="1"/>
</dbReference>
<dbReference type="InterPro" id="IPR036890">
    <property type="entry name" value="HATPase_C_sf"/>
</dbReference>
<feature type="binding site" evidence="9">
    <location>
        <position position="83"/>
    </location>
    <ligand>
        <name>ATP</name>
        <dbReference type="ChEBI" id="CHEBI:30616"/>
    </ligand>
</feature>
<comment type="subcellular location">
    <subcellularLocation>
        <location evidence="1 8">Cytoplasm</location>
    </subcellularLocation>
</comment>
<dbReference type="Proteomes" id="UP001172911">
    <property type="component" value="Unassembled WGS sequence"/>
</dbReference>
<dbReference type="Pfam" id="PF13589">
    <property type="entry name" value="HATPase_c_3"/>
    <property type="match status" value="1"/>
</dbReference>
<evidence type="ECO:0000256" key="7">
    <source>
        <dbReference type="ARBA" id="ARBA00023186"/>
    </source>
</evidence>
<keyword evidence="4 8" id="KW-0547">Nucleotide-binding</keyword>
<feature type="binding site" evidence="9">
    <location>
        <begin position="125"/>
        <end position="130"/>
    </location>
    <ligand>
        <name>ATP</name>
        <dbReference type="ChEBI" id="CHEBI:30616"/>
    </ligand>
</feature>
<gene>
    <name evidence="8 11" type="primary">htpG</name>
    <name evidence="11" type="ORF">P6N53_11215</name>
</gene>
<dbReference type="Pfam" id="PF00183">
    <property type="entry name" value="HSP90"/>
    <property type="match status" value="1"/>
</dbReference>
<comment type="caution">
    <text evidence="8">Lacks conserved residue(s) required for the propagation of feature annotation.</text>
</comment>